<dbReference type="InterPro" id="IPR045199">
    <property type="entry name" value="ATAD2-like"/>
</dbReference>
<evidence type="ECO:0000256" key="4">
    <source>
        <dbReference type="ARBA" id="ARBA00022771"/>
    </source>
</evidence>
<evidence type="ECO:0000256" key="2">
    <source>
        <dbReference type="ARBA" id="ARBA00022723"/>
    </source>
</evidence>
<dbReference type="Proteomes" id="UP000017836">
    <property type="component" value="Unassembled WGS sequence"/>
</dbReference>
<dbReference type="HOGENOM" id="CLU_235728_0_0_1"/>
<dbReference type="GO" id="GO:0006334">
    <property type="term" value="P:nucleosome assembly"/>
    <property type="evidence" value="ECO:0000318"/>
    <property type="project" value="GO_Central"/>
</dbReference>
<dbReference type="GO" id="GO:0042393">
    <property type="term" value="F:histone binding"/>
    <property type="evidence" value="ECO:0000318"/>
    <property type="project" value="GO_Central"/>
</dbReference>
<feature type="region of interest" description="Disordered" evidence="8">
    <location>
        <begin position="61"/>
        <end position="98"/>
    </location>
</feature>
<dbReference type="STRING" id="13333.W1Q114"/>
<dbReference type="Gramene" id="ERN14030">
    <property type="protein sequence ID" value="ERN14030"/>
    <property type="gene ID" value="AMTR_s00021p00202840"/>
</dbReference>
<evidence type="ECO:0000256" key="1">
    <source>
        <dbReference type="ARBA" id="ARBA00006914"/>
    </source>
</evidence>
<keyword evidence="7" id="KW-0103">Bromodomain</keyword>
<evidence type="ECO:0000256" key="3">
    <source>
        <dbReference type="ARBA" id="ARBA00022741"/>
    </source>
</evidence>
<dbReference type="InterPro" id="IPR013083">
    <property type="entry name" value="Znf_RING/FYVE/PHD"/>
</dbReference>
<dbReference type="GO" id="GO:0008270">
    <property type="term" value="F:zinc ion binding"/>
    <property type="evidence" value="ECO:0007669"/>
    <property type="project" value="UniProtKB-KW"/>
</dbReference>
<accession>W1Q114</accession>
<dbReference type="GO" id="GO:0003682">
    <property type="term" value="F:chromatin binding"/>
    <property type="evidence" value="ECO:0000318"/>
    <property type="project" value="GO_Central"/>
</dbReference>
<keyword evidence="4" id="KW-0863">Zinc-finger</keyword>
<dbReference type="GO" id="GO:0045815">
    <property type="term" value="P:transcription initiation-coupled chromatin remodeling"/>
    <property type="evidence" value="ECO:0000318"/>
    <property type="project" value="GO_Central"/>
</dbReference>
<keyword evidence="5" id="KW-0862">Zinc</keyword>
<reference evidence="11" key="1">
    <citation type="journal article" date="2013" name="Science">
        <title>The Amborella genome and the evolution of flowering plants.</title>
        <authorList>
            <consortium name="Amborella Genome Project"/>
        </authorList>
    </citation>
    <scope>NUCLEOTIDE SEQUENCE [LARGE SCALE GENOMIC DNA]</scope>
</reference>
<keyword evidence="2" id="KW-0479">Metal-binding</keyword>
<dbReference type="InterPro" id="IPR003959">
    <property type="entry name" value="ATPase_AAA_core"/>
</dbReference>
<dbReference type="PROSITE" id="PS51805">
    <property type="entry name" value="EPHD"/>
    <property type="match status" value="1"/>
</dbReference>
<dbReference type="InterPro" id="IPR003960">
    <property type="entry name" value="ATPase_AAA_CS"/>
</dbReference>
<dbReference type="PANTHER" id="PTHR23069">
    <property type="entry name" value="AAA DOMAIN-CONTAINING"/>
    <property type="match status" value="1"/>
</dbReference>
<dbReference type="EMBL" id="KI392560">
    <property type="protein sequence ID" value="ERN14030.1"/>
    <property type="molecule type" value="Genomic_DNA"/>
</dbReference>
<feature type="region of interest" description="Disordered" evidence="8">
    <location>
        <begin position="1"/>
        <end position="40"/>
    </location>
</feature>
<gene>
    <name evidence="10" type="ORF">AMTR_s00021p00202840</name>
</gene>
<dbReference type="Pfam" id="PF00004">
    <property type="entry name" value="AAA"/>
    <property type="match status" value="1"/>
</dbReference>
<feature type="compositionally biased region" description="Polar residues" evidence="8">
    <location>
        <begin position="1"/>
        <end position="11"/>
    </location>
</feature>
<dbReference type="PROSITE" id="PS00674">
    <property type="entry name" value="AAA"/>
    <property type="match status" value="1"/>
</dbReference>
<evidence type="ECO:0000259" key="9">
    <source>
        <dbReference type="PROSITE" id="PS51805"/>
    </source>
</evidence>
<evidence type="ECO:0000313" key="11">
    <source>
        <dbReference type="Proteomes" id="UP000017836"/>
    </source>
</evidence>
<dbReference type="Gene3D" id="1.10.8.60">
    <property type="match status" value="1"/>
</dbReference>
<evidence type="ECO:0000313" key="10">
    <source>
        <dbReference type="EMBL" id="ERN14030.1"/>
    </source>
</evidence>
<keyword evidence="6" id="KW-0067">ATP-binding</keyword>
<dbReference type="PANTHER" id="PTHR23069:SF7">
    <property type="entry name" value="P-LOOP CONTAINING NUCLEOSIDE TRIPHOSPHATE HYDROLASES SUPERFAMILY PROTEIN"/>
    <property type="match status" value="1"/>
</dbReference>
<dbReference type="GO" id="GO:0005524">
    <property type="term" value="F:ATP binding"/>
    <property type="evidence" value="ECO:0007669"/>
    <property type="project" value="UniProtKB-KW"/>
</dbReference>
<dbReference type="InterPro" id="IPR027417">
    <property type="entry name" value="P-loop_NTPase"/>
</dbReference>
<comment type="similarity">
    <text evidence="1">Belongs to the AAA ATPase family.</text>
</comment>
<dbReference type="Gene3D" id="3.40.50.300">
    <property type="entry name" value="P-loop containing nucleotide triphosphate hydrolases"/>
    <property type="match status" value="1"/>
</dbReference>
<dbReference type="GO" id="GO:0005634">
    <property type="term" value="C:nucleus"/>
    <property type="evidence" value="ECO:0000318"/>
    <property type="project" value="GO_Central"/>
</dbReference>
<protein>
    <recommendedName>
        <fullName evidence="9">PHD-type domain-containing protein</fullName>
    </recommendedName>
</protein>
<dbReference type="FunFam" id="1.10.8.60:FF:000084">
    <property type="entry name" value="p-loop containing nucleoside triphosphate hydrolase superfamily protein"/>
    <property type="match status" value="1"/>
</dbReference>
<evidence type="ECO:0000256" key="7">
    <source>
        <dbReference type="ARBA" id="ARBA00023117"/>
    </source>
</evidence>
<dbReference type="InterPro" id="IPR034732">
    <property type="entry name" value="EPHD"/>
</dbReference>
<feature type="region of interest" description="Disordered" evidence="8">
    <location>
        <begin position="392"/>
        <end position="447"/>
    </location>
</feature>
<dbReference type="SMART" id="SM00382">
    <property type="entry name" value="AAA"/>
    <property type="match status" value="1"/>
</dbReference>
<feature type="compositionally biased region" description="Polar residues" evidence="8">
    <location>
        <begin position="85"/>
        <end position="98"/>
    </location>
</feature>
<evidence type="ECO:0000256" key="5">
    <source>
        <dbReference type="ARBA" id="ARBA00022833"/>
    </source>
</evidence>
<proteinExistence type="inferred from homology"/>
<dbReference type="GO" id="GO:0006337">
    <property type="term" value="P:nucleosome disassembly"/>
    <property type="evidence" value="ECO:0000318"/>
    <property type="project" value="GO_Central"/>
</dbReference>
<dbReference type="FunFam" id="3.40.50.300:FF:000061">
    <property type="entry name" value="ATPase family, AAA domain-containing 2"/>
    <property type="match status" value="1"/>
</dbReference>
<sequence>MRYSQALTSLARSRKRRKQPSRPPCGCECELSQASKKHKRLDDLCDPHSYRSTLKRTNHLWEKTGKASSETTDLPDLGLRRSSRLNRTSDSLPSPQINRNNVEKKEELDKVRVRAEKAGVSDEKVVGKTRVSNRKDLNKPFLDDAEKTSSRERWPRSRVVKDRAGFHNEGTSVSRRAKRKLLKDLDVSDEYGFNGGISWARKSKRQFRPRVCSIEKSEEEISDEVSYGKSNEKTLRDWLRHSNGGLNSRAPKDLVCKEKGDVGEGIAFNKSNSMSHGDAGELKNDNRLQVDSERMQVASSSAALLVRNDALESKQFPSCDDALDNERLEKNRGSENLISCVVMDTPNKIDDSGMDPSAVNAPPPIPNCNLETSPSGKDLENADPCLKGDREIQPDIPINGVENPQSIIPPGSREPIGENDPLGSEEPIGENNPLGSKGPTVENDNHIKRNIREVCPGVVDYSFYRVEERSDNQESSQRANVDDSKLKSNVDIAKPGITEGRRCGLCGGGVDGKPPRRLLQDDITNTNIMTIAISPVLQDYDRFKRYVHLDIRVYFAGLGCLKNVRAALCRGRALKCNRCGRPGATIGCRVDRCPKTYHLPCARAEGSVFDHRKFLIACSDHRHLFRPQGELYRLRINKLKVRKMRFDTRKQSNDAWRKDLEAEEKWLENCGEDEEFLKREKRRLHRDLLRISPVYIGGSSSDRIKLNEGWESVAGLQDVIRCMKEVVILPLLYPEYFSSIGLTPPRGVLLHGYPGTGKTLVVRALIGACSRGDKRIAYFARKGADCLGKYVGDAERQLRLLFQVAEKSQPSIIFFDEIDGLAPTRFGQQDQTHSSVVSTLLSLMDGLKSRGSVIVIGATNRPEAVDPALRRPGRFDREIYFPLPSVKDRSAILALHTRKWPRPAFEPLLTKIAERTAGYAGADLQALCTQAAMIALKRTCPLKELLSDPERNKCISLPTFAVDERDWLAALACAPPPCSRRGAGMIANDVTPCPLQSHLFSCLCQPLVELLISLYLDGHIVLPPPLFKAAKLIEISLISALEHRKLPTVSWWSAINCLIREPDVARDIQKSLSRAGLLIDNGENDDGLEDCDSCVLEASCPPGCMLTHSRLYEKERSRGFRVLIGGSPRSGQRHLASCVLYGFEGHVEIRKIDPATISQEGNGDIVQGLTQILLRCLSIGPCVIYMPRIDLWAVEISDHQATEKDTDFCINAGNKFLEAEGAIKASHAWNSLVEQVDSLCPSSLMILATCEMENHVLPYQITQFFTSKMLKVNDSVSLKHTVPRFCVHLDGSFDRELVFESSASMLSRNLVQEYVHMIHHKLRISNISGQEDNSCTDAKASSDMRNDTSGCHVTVREKDTLPDSETLVSNGDSFYKDGQAKQNHWQPAASGHDKGDIWVRSCLDSDPGISANMLGLRGRSSMQLAAATCGYQILRYPQFAELCWATSKLREGPYAHINGPLKDWPFNSCIISPYKSPENVPVTNSPSQHKSLECSIVRGLVAVGLLADSGVYGTAREVACEIRKVLELFVRQINTRIQEEKDRFRFVRLLSQVAHLEDMVNSWAYAMQSVELDGQMLASNHQALAKPDLDISAHAPNLTKDVPCMRTTSSDACHEVTEHTEVLVPQNAGADCVVGNSEIGLPSLDEPPAFLEQRKSSQEGPFTRRVTVSFSQDLELLTQKTSKELMLDNIAQTFGSEGDLAAHSDQLNGIKSSSSKTSHASAGSGMLYCYKCCLECLEVLHVLAKKFLNDCWKSDGCSSSLEDVHDVIASCSSRLLITSAKFRVNESSGDLHGSCGGKLIHRTQSKCCACQVVGDTENRKISSSSKYLGSGEMVPSECRCHSRSNNMVGDRGSPKSYRDGSELKFCFRDCTLVPFGMVRDVCFQYTFKQFCLCSLIERLLKVQHF</sequence>
<dbReference type="InterPro" id="IPR003593">
    <property type="entry name" value="AAA+_ATPase"/>
</dbReference>
<keyword evidence="11" id="KW-1185">Reference proteome</keyword>
<evidence type="ECO:0000256" key="6">
    <source>
        <dbReference type="ARBA" id="ARBA00022840"/>
    </source>
</evidence>
<name>W1Q114_AMBTC</name>
<feature type="domain" description="PHD-type" evidence="9">
    <location>
        <begin position="500"/>
        <end position="622"/>
    </location>
</feature>
<dbReference type="Pfam" id="PF17862">
    <property type="entry name" value="AAA_lid_3"/>
    <property type="match status" value="1"/>
</dbReference>
<keyword evidence="3" id="KW-0547">Nucleotide-binding</keyword>
<dbReference type="GO" id="GO:0016887">
    <property type="term" value="F:ATP hydrolysis activity"/>
    <property type="evidence" value="ECO:0000318"/>
    <property type="project" value="GO_Central"/>
</dbReference>
<organism evidence="10 11">
    <name type="scientific">Amborella trichopoda</name>
    <dbReference type="NCBI Taxonomy" id="13333"/>
    <lineage>
        <taxon>Eukaryota</taxon>
        <taxon>Viridiplantae</taxon>
        <taxon>Streptophyta</taxon>
        <taxon>Embryophyta</taxon>
        <taxon>Tracheophyta</taxon>
        <taxon>Spermatophyta</taxon>
        <taxon>Magnoliopsida</taxon>
        <taxon>Amborellales</taxon>
        <taxon>Amborellaceae</taxon>
        <taxon>Amborella</taxon>
    </lineage>
</organism>
<dbReference type="Gene3D" id="3.30.40.10">
    <property type="entry name" value="Zinc/RING finger domain, C3HC4 (zinc finger)"/>
    <property type="match status" value="1"/>
</dbReference>
<dbReference type="Pfam" id="PF13771">
    <property type="entry name" value="zf-HC5HC2H"/>
    <property type="match status" value="1"/>
</dbReference>
<dbReference type="SUPFAM" id="SSF52540">
    <property type="entry name" value="P-loop containing nucleoside triphosphate hydrolases"/>
    <property type="match status" value="1"/>
</dbReference>
<dbReference type="eggNOG" id="KOG0732">
    <property type="taxonomic scope" value="Eukaryota"/>
</dbReference>
<evidence type="ECO:0000256" key="8">
    <source>
        <dbReference type="SAM" id="MobiDB-lite"/>
    </source>
</evidence>
<dbReference type="InterPro" id="IPR041569">
    <property type="entry name" value="AAA_lid_3"/>
</dbReference>